<dbReference type="RefSeq" id="WP_120180193.1">
    <property type="nucleotide sequence ID" value="NZ_MBTA01000001.1"/>
</dbReference>
<proteinExistence type="predicted"/>
<comment type="caution">
    <text evidence="1">The sequence shown here is derived from an EMBL/GenBank/DDBJ whole genome shotgun (WGS) entry which is preliminary data.</text>
</comment>
<reference evidence="1 2" key="1">
    <citation type="submission" date="2016-07" db="EMBL/GenBank/DDBJ databases">
        <title>Genome of Pelobium manganitolerans.</title>
        <authorList>
            <person name="Wu S."/>
            <person name="Wang G."/>
        </authorList>
    </citation>
    <scope>NUCLEOTIDE SEQUENCE [LARGE SCALE GENOMIC DNA]</scope>
    <source>
        <strain evidence="1 2">YS-25</strain>
    </source>
</reference>
<name>A0A419SBV5_9SPHI</name>
<evidence type="ECO:0008006" key="3">
    <source>
        <dbReference type="Google" id="ProtNLM"/>
    </source>
</evidence>
<sequence>MAIKFIHNQKGKATGVYIPIAEWREMTLKYEGLKESEIEAPLKSWQQELLEERLNNYYLNTELTEDFDSVINDIEHNL</sequence>
<evidence type="ECO:0000313" key="1">
    <source>
        <dbReference type="EMBL" id="RKD20277.1"/>
    </source>
</evidence>
<keyword evidence="2" id="KW-1185">Reference proteome</keyword>
<protein>
    <recommendedName>
        <fullName evidence="3">Addiction module component CHP02574 family protein</fullName>
    </recommendedName>
</protein>
<dbReference type="EMBL" id="MBTA01000001">
    <property type="protein sequence ID" value="RKD20277.1"/>
    <property type="molecule type" value="Genomic_DNA"/>
</dbReference>
<dbReference type="Proteomes" id="UP000283433">
    <property type="component" value="Unassembled WGS sequence"/>
</dbReference>
<dbReference type="AlphaFoldDB" id="A0A419SBV5"/>
<gene>
    <name evidence="1" type="ORF">BCY91_01260</name>
</gene>
<organism evidence="1 2">
    <name type="scientific">Pelobium manganitolerans</name>
    <dbReference type="NCBI Taxonomy" id="1842495"/>
    <lineage>
        <taxon>Bacteria</taxon>
        <taxon>Pseudomonadati</taxon>
        <taxon>Bacteroidota</taxon>
        <taxon>Sphingobacteriia</taxon>
        <taxon>Sphingobacteriales</taxon>
        <taxon>Sphingobacteriaceae</taxon>
        <taxon>Pelobium</taxon>
    </lineage>
</organism>
<evidence type="ECO:0000313" key="2">
    <source>
        <dbReference type="Proteomes" id="UP000283433"/>
    </source>
</evidence>
<dbReference type="OrthoDB" id="798979at2"/>
<accession>A0A419SBV5</accession>